<feature type="region of interest" description="Disordered" evidence="1">
    <location>
        <begin position="70"/>
        <end position="113"/>
    </location>
</feature>
<comment type="caution">
    <text evidence="2">The sequence shown here is derived from an EMBL/GenBank/DDBJ whole genome shotgun (WGS) entry which is preliminary data.</text>
</comment>
<protein>
    <submittedName>
        <fullName evidence="2">Uncharacterized protein</fullName>
    </submittedName>
</protein>
<name>A0AAN9I6B3_CROPI</name>
<feature type="compositionally biased region" description="Basic and acidic residues" evidence="1">
    <location>
        <begin position="70"/>
        <end position="79"/>
    </location>
</feature>
<gene>
    <name evidence="2" type="ORF">RIF29_20421</name>
</gene>
<evidence type="ECO:0000313" key="3">
    <source>
        <dbReference type="Proteomes" id="UP001372338"/>
    </source>
</evidence>
<organism evidence="2 3">
    <name type="scientific">Crotalaria pallida</name>
    <name type="common">Smooth rattlebox</name>
    <name type="synonym">Crotalaria striata</name>
    <dbReference type="NCBI Taxonomy" id="3830"/>
    <lineage>
        <taxon>Eukaryota</taxon>
        <taxon>Viridiplantae</taxon>
        <taxon>Streptophyta</taxon>
        <taxon>Embryophyta</taxon>
        <taxon>Tracheophyta</taxon>
        <taxon>Spermatophyta</taxon>
        <taxon>Magnoliopsida</taxon>
        <taxon>eudicotyledons</taxon>
        <taxon>Gunneridae</taxon>
        <taxon>Pentapetalae</taxon>
        <taxon>rosids</taxon>
        <taxon>fabids</taxon>
        <taxon>Fabales</taxon>
        <taxon>Fabaceae</taxon>
        <taxon>Papilionoideae</taxon>
        <taxon>50 kb inversion clade</taxon>
        <taxon>genistoids sensu lato</taxon>
        <taxon>core genistoids</taxon>
        <taxon>Crotalarieae</taxon>
        <taxon>Crotalaria</taxon>
    </lineage>
</organism>
<dbReference type="AlphaFoldDB" id="A0AAN9I6B3"/>
<sequence>MGRKRGQPPKTPVSSSKTKDDFDGNSSGSPEKVDLSQLEDDDLEDIDNLSPKQAELWIQKIDILRAKIKEKASNPEKHTPSINKDLLINDKEENEHDAEQSKSGDQTGNPLSWPLGLEIDRVLDHATIPYQPSVSVVPGVIVHNDKGARIKYVSGLQETKVPAETFKGAE</sequence>
<dbReference type="EMBL" id="JAYWIO010000004">
    <property type="protein sequence ID" value="KAK7267742.1"/>
    <property type="molecule type" value="Genomic_DNA"/>
</dbReference>
<reference evidence="2 3" key="1">
    <citation type="submission" date="2024-01" db="EMBL/GenBank/DDBJ databases">
        <title>The genomes of 5 underutilized Papilionoideae crops provide insights into root nodulation and disease resistanc.</title>
        <authorList>
            <person name="Yuan L."/>
        </authorList>
    </citation>
    <scope>NUCLEOTIDE SEQUENCE [LARGE SCALE GENOMIC DNA]</scope>
    <source>
        <strain evidence="2">ZHUSHIDOU_FW_LH</strain>
        <tissue evidence="2">Leaf</tissue>
    </source>
</reference>
<evidence type="ECO:0000313" key="2">
    <source>
        <dbReference type="EMBL" id="KAK7267742.1"/>
    </source>
</evidence>
<proteinExistence type="predicted"/>
<evidence type="ECO:0000256" key="1">
    <source>
        <dbReference type="SAM" id="MobiDB-lite"/>
    </source>
</evidence>
<feature type="region of interest" description="Disordered" evidence="1">
    <location>
        <begin position="1"/>
        <end position="51"/>
    </location>
</feature>
<accession>A0AAN9I6B3</accession>
<keyword evidence="3" id="KW-1185">Reference proteome</keyword>
<dbReference type="Proteomes" id="UP001372338">
    <property type="component" value="Unassembled WGS sequence"/>
</dbReference>
<feature type="compositionally biased region" description="Acidic residues" evidence="1">
    <location>
        <begin position="37"/>
        <end position="47"/>
    </location>
</feature>
<feature type="compositionally biased region" description="Basic and acidic residues" evidence="1">
    <location>
        <begin position="87"/>
        <end position="102"/>
    </location>
</feature>